<dbReference type="RefSeq" id="WP_119051690.1">
    <property type="nucleotide sequence ID" value="NZ_CP032157.1"/>
</dbReference>
<dbReference type="AlphaFoldDB" id="A0A3B7MR68"/>
<dbReference type="OrthoDB" id="1523880at2"/>
<keyword evidence="3" id="KW-1185">Reference proteome</keyword>
<name>A0A3B7MR68_9BACT</name>
<organism evidence="2 3">
    <name type="scientific">Paraflavitalea soli</name>
    <dbReference type="NCBI Taxonomy" id="2315862"/>
    <lineage>
        <taxon>Bacteria</taxon>
        <taxon>Pseudomonadati</taxon>
        <taxon>Bacteroidota</taxon>
        <taxon>Chitinophagia</taxon>
        <taxon>Chitinophagales</taxon>
        <taxon>Chitinophagaceae</taxon>
        <taxon>Paraflavitalea</taxon>
    </lineage>
</organism>
<feature type="transmembrane region" description="Helical" evidence="1">
    <location>
        <begin position="58"/>
        <end position="80"/>
    </location>
</feature>
<dbReference type="KEGG" id="pseg:D3H65_18265"/>
<accession>A0A3B7MR68</accession>
<gene>
    <name evidence="2" type="ORF">D3H65_18265</name>
</gene>
<reference evidence="2 3" key="1">
    <citation type="submission" date="2018-09" db="EMBL/GenBank/DDBJ databases">
        <title>Genome sequencing of strain 6GH32-13.</title>
        <authorList>
            <person name="Weon H.-Y."/>
            <person name="Heo J."/>
            <person name="Kwon S.-W."/>
        </authorList>
    </citation>
    <scope>NUCLEOTIDE SEQUENCE [LARGE SCALE GENOMIC DNA]</scope>
    <source>
        <strain evidence="2 3">5GH32-13</strain>
    </source>
</reference>
<keyword evidence="1" id="KW-0812">Transmembrane</keyword>
<dbReference type="Proteomes" id="UP000263900">
    <property type="component" value="Chromosome"/>
</dbReference>
<sequence length="285" mass="32581">MNQVFDLQRWGLLVRKHWGDNRNKYTLSLAAIGSLLLLWYGFLMLVDGSGAMNREGQIITYYVGLFLTGSLFASMLFSDLGNKSKALNFLAVPASHLEKVLVMMLYCIVIFFVCYTVIFYIVDFIMVHVHNAIQQARWEKDHSEGSTFKPAILANVFGRFQPHENTNPFNALMLTLLIFFSVQGAYALGSIYFPNYSFIKTTIALLLIILFFIFLVGQILSNILPEGGFRGNFTEFNLPGPGNTWGQQVIMLPSWTGDVFFGYFKYLLAPVFWLVTYFRLKEKEI</sequence>
<feature type="transmembrane region" description="Helical" evidence="1">
    <location>
        <begin position="171"/>
        <end position="193"/>
    </location>
</feature>
<keyword evidence="1" id="KW-1133">Transmembrane helix</keyword>
<feature type="transmembrane region" description="Helical" evidence="1">
    <location>
        <begin position="260"/>
        <end position="280"/>
    </location>
</feature>
<proteinExistence type="predicted"/>
<dbReference type="EMBL" id="CP032157">
    <property type="protein sequence ID" value="AXY75809.1"/>
    <property type="molecule type" value="Genomic_DNA"/>
</dbReference>
<keyword evidence="1" id="KW-0472">Membrane</keyword>
<feature type="transmembrane region" description="Helical" evidence="1">
    <location>
        <begin position="25"/>
        <end position="46"/>
    </location>
</feature>
<evidence type="ECO:0000313" key="2">
    <source>
        <dbReference type="EMBL" id="AXY75809.1"/>
    </source>
</evidence>
<protein>
    <submittedName>
        <fullName evidence="2">Uncharacterized protein</fullName>
    </submittedName>
</protein>
<feature type="transmembrane region" description="Helical" evidence="1">
    <location>
        <begin position="205"/>
        <end position="224"/>
    </location>
</feature>
<feature type="transmembrane region" description="Helical" evidence="1">
    <location>
        <begin position="100"/>
        <end position="122"/>
    </location>
</feature>
<evidence type="ECO:0000256" key="1">
    <source>
        <dbReference type="SAM" id="Phobius"/>
    </source>
</evidence>
<evidence type="ECO:0000313" key="3">
    <source>
        <dbReference type="Proteomes" id="UP000263900"/>
    </source>
</evidence>